<dbReference type="OrthoDB" id="9970124at2759"/>
<evidence type="ECO:0000256" key="3">
    <source>
        <dbReference type="ARBA" id="ARBA00022833"/>
    </source>
</evidence>
<organism evidence="7 8">
    <name type="scientific">Pholiota conissans</name>
    <dbReference type="NCBI Taxonomy" id="109636"/>
    <lineage>
        <taxon>Eukaryota</taxon>
        <taxon>Fungi</taxon>
        <taxon>Dikarya</taxon>
        <taxon>Basidiomycota</taxon>
        <taxon>Agaricomycotina</taxon>
        <taxon>Agaricomycetes</taxon>
        <taxon>Agaricomycetidae</taxon>
        <taxon>Agaricales</taxon>
        <taxon>Agaricineae</taxon>
        <taxon>Strophariaceae</taxon>
        <taxon>Pholiota</taxon>
    </lineage>
</organism>
<evidence type="ECO:0000259" key="6">
    <source>
        <dbReference type="PROSITE" id="PS51891"/>
    </source>
</evidence>
<keyword evidence="3" id="KW-0862">Zinc</keyword>
<evidence type="ECO:0000256" key="4">
    <source>
        <dbReference type="ARBA" id="ARBA00023239"/>
    </source>
</evidence>
<proteinExistence type="inferred from homology"/>
<name>A0A9P5Z1M0_9AGAR</name>
<dbReference type="SUPFAM" id="SSF51316">
    <property type="entry name" value="Mss4-like"/>
    <property type="match status" value="1"/>
</dbReference>
<comment type="caution">
    <text evidence="7">The sequence shown here is derived from an EMBL/GenBank/DDBJ whole genome shotgun (WGS) entry which is preliminary data.</text>
</comment>
<evidence type="ECO:0000256" key="2">
    <source>
        <dbReference type="ARBA" id="ARBA00022723"/>
    </source>
</evidence>
<dbReference type="InterPro" id="IPR006913">
    <property type="entry name" value="CENP-V/GFA"/>
</dbReference>
<evidence type="ECO:0000313" key="8">
    <source>
        <dbReference type="Proteomes" id="UP000807469"/>
    </source>
</evidence>
<dbReference type="EMBL" id="MU155206">
    <property type="protein sequence ID" value="KAF9479772.1"/>
    <property type="molecule type" value="Genomic_DNA"/>
</dbReference>
<accession>A0A9P5Z1M0</accession>
<evidence type="ECO:0000313" key="7">
    <source>
        <dbReference type="EMBL" id="KAF9479772.1"/>
    </source>
</evidence>
<keyword evidence="2" id="KW-0479">Metal-binding</keyword>
<keyword evidence="8" id="KW-1185">Reference proteome</keyword>
<dbReference type="PROSITE" id="PS51891">
    <property type="entry name" value="CENP_V_GFA"/>
    <property type="match status" value="1"/>
</dbReference>
<dbReference type="PANTHER" id="PTHR33337:SF40">
    <property type="entry name" value="CENP-V_GFA DOMAIN-CONTAINING PROTEIN-RELATED"/>
    <property type="match status" value="1"/>
</dbReference>
<gene>
    <name evidence="7" type="ORF">BDN70DRAFT_833912</name>
</gene>
<dbReference type="Gene3D" id="3.90.1590.10">
    <property type="entry name" value="glutathione-dependent formaldehyde- activating enzyme (gfa)"/>
    <property type="match status" value="1"/>
</dbReference>
<evidence type="ECO:0000256" key="1">
    <source>
        <dbReference type="ARBA" id="ARBA00005495"/>
    </source>
</evidence>
<dbReference type="GO" id="GO:0016846">
    <property type="term" value="F:carbon-sulfur lyase activity"/>
    <property type="evidence" value="ECO:0007669"/>
    <property type="project" value="InterPro"/>
</dbReference>
<feature type="region of interest" description="Disordered" evidence="5">
    <location>
        <begin position="173"/>
        <end position="197"/>
    </location>
</feature>
<feature type="compositionally biased region" description="Basic and acidic residues" evidence="5">
    <location>
        <begin position="188"/>
        <end position="197"/>
    </location>
</feature>
<keyword evidence="4" id="KW-0456">Lyase</keyword>
<sequence>MHHHQDYYPDSLNLHQVHGHLIHIDRPPYSLDQTKPFKKRYEGSCFCKKVQFDIATDAPLDAKFCHCPTCQKLHGAPFQWAAIVEKNDVHFTSGKDQLIFWNSEEKSQEYHLPCKVSCNNCRTPIMDEGKNMLMLFPTLIHFKNSEDQRKFYPTCHIFYASRAMDIKDGLPKFEKHKGSSPEIPETWSSEKDDTALN</sequence>
<dbReference type="AlphaFoldDB" id="A0A9P5Z1M0"/>
<dbReference type="Proteomes" id="UP000807469">
    <property type="component" value="Unassembled WGS sequence"/>
</dbReference>
<comment type="similarity">
    <text evidence="1">Belongs to the Gfa family.</text>
</comment>
<dbReference type="Pfam" id="PF04828">
    <property type="entry name" value="GFA"/>
    <property type="match status" value="1"/>
</dbReference>
<reference evidence="7" key="1">
    <citation type="submission" date="2020-11" db="EMBL/GenBank/DDBJ databases">
        <authorList>
            <consortium name="DOE Joint Genome Institute"/>
            <person name="Ahrendt S."/>
            <person name="Riley R."/>
            <person name="Andreopoulos W."/>
            <person name="Labutti K."/>
            <person name="Pangilinan J."/>
            <person name="Ruiz-Duenas F.J."/>
            <person name="Barrasa J.M."/>
            <person name="Sanchez-Garcia M."/>
            <person name="Camarero S."/>
            <person name="Miyauchi S."/>
            <person name="Serrano A."/>
            <person name="Linde D."/>
            <person name="Babiker R."/>
            <person name="Drula E."/>
            <person name="Ayuso-Fernandez I."/>
            <person name="Pacheco R."/>
            <person name="Padilla G."/>
            <person name="Ferreira P."/>
            <person name="Barriuso J."/>
            <person name="Kellner H."/>
            <person name="Castanera R."/>
            <person name="Alfaro M."/>
            <person name="Ramirez L."/>
            <person name="Pisabarro A.G."/>
            <person name="Kuo A."/>
            <person name="Tritt A."/>
            <person name="Lipzen A."/>
            <person name="He G."/>
            <person name="Yan M."/>
            <person name="Ng V."/>
            <person name="Cullen D."/>
            <person name="Martin F."/>
            <person name="Rosso M.-N."/>
            <person name="Henrissat B."/>
            <person name="Hibbett D."/>
            <person name="Martinez A.T."/>
            <person name="Grigoriev I.V."/>
        </authorList>
    </citation>
    <scope>NUCLEOTIDE SEQUENCE</scope>
    <source>
        <strain evidence="7">CIRM-BRFM 674</strain>
    </source>
</reference>
<protein>
    <recommendedName>
        <fullName evidence="6">CENP-V/GFA domain-containing protein</fullName>
    </recommendedName>
</protein>
<dbReference type="PANTHER" id="PTHR33337">
    <property type="entry name" value="GFA DOMAIN-CONTAINING PROTEIN"/>
    <property type="match status" value="1"/>
</dbReference>
<evidence type="ECO:0000256" key="5">
    <source>
        <dbReference type="SAM" id="MobiDB-lite"/>
    </source>
</evidence>
<dbReference type="InterPro" id="IPR011057">
    <property type="entry name" value="Mss4-like_sf"/>
</dbReference>
<dbReference type="GO" id="GO:0046872">
    <property type="term" value="F:metal ion binding"/>
    <property type="evidence" value="ECO:0007669"/>
    <property type="project" value="UniProtKB-KW"/>
</dbReference>
<feature type="domain" description="CENP-V/GFA" evidence="6">
    <location>
        <begin position="41"/>
        <end position="174"/>
    </location>
</feature>